<evidence type="ECO:0000256" key="1">
    <source>
        <dbReference type="ARBA" id="ARBA00022801"/>
    </source>
</evidence>
<sequence>MPVNPIAPLSVQSYALEGRIVTMDASFSVLDRGTVYVNAGSIAAVKPTGTPPPPGFENVDIIKTNGTIYPGLIELHNHLSYNILRLWDVPKKYTNRDQWSGTPTYQKLISGPMKVLGHSTEYLPAIVRYVECKCLLSGVTTSQGIALYSNQGITRYYRGIVRNVEQTDEADLPEADSRIADVEATDASKFLARLKRSTCLLLHLSEGADKKAHQHFEALNLPDGTWAITRELAGIHCVALEPADYKTMYEHGGAMIWSPLSNLLLYGRTADIKTAKEQGMRIGIGSDWSSTGSKNLIGELKVARSVSAAEGGVFTDRELLAMATRNAAEILKWDKVLGSIEAGKRADIFIISGRRGDPYARLLESRETSIILVIIDGVPRYGRVSLMERFGSGTERLKVGSAERMMNLMQETADPVVGALKLSEARARLRDGLSRLPELAYKMEHPTPQEIRAAIVEPRWFLLLEHDEPPGIALRTHLPLGPHGPETARLPVRIAAAVPLSELLTPLDLDALTVADDKTFLDRMAWQPNLPDYVKKNLPALY</sequence>
<dbReference type="RefSeq" id="WP_096203784.1">
    <property type="nucleotide sequence ID" value="NZ_FZMP01000022.1"/>
</dbReference>
<feature type="domain" description="Amidohydrolase-related" evidence="2">
    <location>
        <begin position="231"/>
        <end position="377"/>
    </location>
</feature>
<dbReference type="OrthoDB" id="24954at2157"/>
<dbReference type="GO" id="GO:0016810">
    <property type="term" value="F:hydrolase activity, acting on carbon-nitrogen (but not peptide) bonds"/>
    <property type="evidence" value="ECO:0007669"/>
    <property type="project" value="InterPro"/>
</dbReference>
<dbReference type="InterPro" id="IPR050287">
    <property type="entry name" value="MTA/SAH_deaminase"/>
</dbReference>
<organism evidence="3 4">
    <name type="scientific">Candidatus Methanoperedens nitratireducens</name>
    <dbReference type="NCBI Taxonomy" id="1392998"/>
    <lineage>
        <taxon>Archaea</taxon>
        <taxon>Methanobacteriati</taxon>
        <taxon>Methanobacteriota</taxon>
        <taxon>Stenosarchaea group</taxon>
        <taxon>Methanomicrobia</taxon>
        <taxon>Methanosarcinales</taxon>
        <taxon>ANME-2 cluster</taxon>
        <taxon>Candidatus Methanoperedentaceae</taxon>
        <taxon>Candidatus Methanoperedens</taxon>
    </lineage>
</organism>
<dbReference type="SUPFAM" id="SSF51338">
    <property type="entry name" value="Composite domain of metallo-dependent hydrolases"/>
    <property type="match status" value="1"/>
</dbReference>
<keyword evidence="1 3" id="KW-0378">Hydrolase</keyword>
<dbReference type="InterPro" id="IPR006680">
    <property type="entry name" value="Amidohydro-rel"/>
</dbReference>
<dbReference type="SUPFAM" id="SSF51556">
    <property type="entry name" value="Metallo-dependent hydrolases"/>
    <property type="match status" value="1"/>
</dbReference>
<evidence type="ECO:0000313" key="3">
    <source>
        <dbReference type="EMBL" id="SNQ59399.1"/>
    </source>
</evidence>
<name>A0A284VJN5_9EURY</name>
<evidence type="ECO:0000313" key="4">
    <source>
        <dbReference type="Proteomes" id="UP000218615"/>
    </source>
</evidence>
<protein>
    <submittedName>
        <fullName evidence="3">Amidohydrolase</fullName>
    </submittedName>
</protein>
<dbReference type="AlphaFoldDB" id="A0A284VJN5"/>
<dbReference type="Gene3D" id="2.30.40.10">
    <property type="entry name" value="Urease, subunit C, domain 1"/>
    <property type="match status" value="1"/>
</dbReference>
<dbReference type="PANTHER" id="PTHR43794">
    <property type="entry name" value="AMINOHYDROLASE SSNA-RELATED"/>
    <property type="match status" value="1"/>
</dbReference>
<evidence type="ECO:0000259" key="2">
    <source>
        <dbReference type="Pfam" id="PF01979"/>
    </source>
</evidence>
<gene>
    <name evidence="3" type="ORF">MNV_1180017</name>
</gene>
<dbReference type="Pfam" id="PF01979">
    <property type="entry name" value="Amidohydro_1"/>
    <property type="match status" value="1"/>
</dbReference>
<dbReference type="PANTHER" id="PTHR43794:SF11">
    <property type="entry name" value="AMIDOHYDROLASE-RELATED DOMAIN-CONTAINING PROTEIN"/>
    <property type="match status" value="1"/>
</dbReference>
<proteinExistence type="predicted"/>
<keyword evidence="4" id="KW-1185">Reference proteome</keyword>
<dbReference type="InterPro" id="IPR032466">
    <property type="entry name" value="Metal_Hydrolase"/>
</dbReference>
<reference evidence="4" key="1">
    <citation type="submission" date="2017-06" db="EMBL/GenBank/DDBJ databases">
        <authorList>
            <person name="Cremers G."/>
        </authorList>
    </citation>
    <scope>NUCLEOTIDE SEQUENCE [LARGE SCALE GENOMIC DNA]</scope>
</reference>
<accession>A0A284VJN5</accession>
<dbReference type="InterPro" id="IPR011059">
    <property type="entry name" value="Metal-dep_hydrolase_composite"/>
</dbReference>
<dbReference type="Proteomes" id="UP000218615">
    <property type="component" value="Unassembled WGS sequence"/>
</dbReference>
<dbReference type="Gene3D" id="3.20.20.140">
    <property type="entry name" value="Metal-dependent hydrolases"/>
    <property type="match status" value="2"/>
</dbReference>
<dbReference type="EMBL" id="FZMP01000022">
    <property type="protein sequence ID" value="SNQ59399.1"/>
    <property type="molecule type" value="Genomic_DNA"/>
</dbReference>